<dbReference type="EMBL" id="JACHJB010000002">
    <property type="protein sequence ID" value="MBB6349555.1"/>
    <property type="molecule type" value="Genomic_DNA"/>
</dbReference>
<evidence type="ECO:0000313" key="3">
    <source>
        <dbReference type="Proteomes" id="UP000583800"/>
    </source>
</evidence>
<feature type="compositionally biased region" description="Low complexity" evidence="1">
    <location>
        <begin position="148"/>
        <end position="157"/>
    </location>
</feature>
<evidence type="ECO:0000313" key="2">
    <source>
        <dbReference type="EMBL" id="MBB6349555.1"/>
    </source>
</evidence>
<reference evidence="2 3" key="1">
    <citation type="submission" date="2020-08" db="EMBL/GenBank/DDBJ databases">
        <title>Sequencing the genomes of 1000 actinobacteria strains.</title>
        <authorList>
            <person name="Klenk H.-P."/>
        </authorList>
    </citation>
    <scope>NUCLEOTIDE SEQUENCE [LARGE SCALE GENOMIC DNA]</scope>
    <source>
        <strain evidence="2 3">DSM 45913</strain>
    </source>
</reference>
<protein>
    <submittedName>
        <fullName evidence="2">Uncharacterized protein</fullName>
    </submittedName>
</protein>
<feature type="compositionally biased region" description="Polar residues" evidence="1">
    <location>
        <begin position="219"/>
        <end position="230"/>
    </location>
</feature>
<gene>
    <name evidence="2" type="ORF">FHU36_006100</name>
</gene>
<feature type="compositionally biased region" description="Low complexity" evidence="1">
    <location>
        <begin position="168"/>
        <end position="181"/>
    </location>
</feature>
<name>A0A7X0C6S6_9ACTN</name>
<proteinExistence type="predicted"/>
<evidence type="ECO:0000256" key="1">
    <source>
        <dbReference type="SAM" id="MobiDB-lite"/>
    </source>
</evidence>
<organism evidence="2 3">
    <name type="scientific">Nonomuraea muscovyensis</name>
    <dbReference type="NCBI Taxonomy" id="1124761"/>
    <lineage>
        <taxon>Bacteria</taxon>
        <taxon>Bacillati</taxon>
        <taxon>Actinomycetota</taxon>
        <taxon>Actinomycetes</taxon>
        <taxon>Streptosporangiales</taxon>
        <taxon>Streptosporangiaceae</taxon>
        <taxon>Nonomuraea</taxon>
    </lineage>
</organism>
<accession>A0A7X0C6S6</accession>
<feature type="compositionally biased region" description="Low complexity" evidence="1">
    <location>
        <begin position="76"/>
        <end position="90"/>
    </location>
</feature>
<feature type="compositionally biased region" description="Basic residues" evidence="1">
    <location>
        <begin position="158"/>
        <end position="167"/>
    </location>
</feature>
<keyword evidence="3" id="KW-1185">Reference proteome</keyword>
<dbReference type="AlphaFoldDB" id="A0A7X0C6S6"/>
<dbReference type="Proteomes" id="UP000583800">
    <property type="component" value="Unassembled WGS sequence"/>
</dbReference>
<sequence>MANHGAVTKTQGVVNYIGVTTRCCGPTVEARDHERKLAGHAPGKSLISPAPARAARRVALRCAVRPHPRRSGPSVPAATPRPQATPAQAPHGRETPNDPAVCPADYPSLPGAGHHQLSWGRPTPLPCGHAPTGHRPSSRSQDAHLTNRRPTTTTPTGHRFHRPRRPSHTVTPAATRTHTTPQSRHGVTQLHHPPLRNHTTPSAAMRNHTAPSVPIRSHTAPSIPTRSHTTPPAPIRDTPANSTGP</sequence>
<comment type="caution">
    <text evidence="2">The sequence shown here is derived from an EMBL/GenBank/DDBJ whole genome shotgun (WGS) entry which is preliminary data.</text>
</comment>
<feature type="region of interest" description="Disordered" evidence="1">
    <location>
        <begin position="65"/>
        <end position="245"/>
    </location>
</feature>